<evidence type="ECO:0000256" key="2">
    <source>
        <dbReference type="ARBA" id="ARBA00008240"/>
    </source>
</evidence>
<dbReference type="InterPro" id="IPR005829">
    <property type="entry name" value="Sugar_transporter_CS"/>
</dbReference>
<dbReference type="Proteomes" id="UP000681027">
    <property type="component" value="Unassembled WGS sequence"/>
</dbReference>
<evidence type="ECO:0000256" key="7">
    <source>
        <dbReference type="ARBA" id="ARBA00022989"/>
    </source>
</evidence>
<feature type="transmembrane region" description="Helical" evidence="11">
    <location>
        <begin position="408"/>
        <end position="426"/>
    </location>
</feature>
<dbReference type="InterPro" id="IPR011701">
    <property type="entry name" value="MFS"/>
</dbReference>
<evidence type="ECO:0000256" key="10">
    <source>
        <dbReference type="ARBA" id="ARBA00039918"/>
    </source>
</evidence>
<dbReference type="Pfam" id="PF07690">
    <property type="entry name" value="MFS_1"/>
    <property type="match status" value="1"/>
</dbReference>
<evidence type="ECO:0000256" key="6">
    <source>
        <dbReference type="ARBA" id="ARBA00022847"/>
    </source>
</evidence>
<evidence type="ECO:0000256" key="3">
    <source>
        <dbReference type="ARBA" id="ARBA00022448"/>
    </source>
</evidence>
<comment type="similarity">
    <text evidence="2">Belongs to the major facilitator superfamily. Metabolite:H+ Symporter (MHS) family (TC 2.A.1.6) family.</text>
</comment>
<comment type="function">
    <text evidence="9">May be a proton symporter involved in the uptake of osmolytes such as proline and glycine betaine.</text>
</comment>
<reference evidence="13 14" key="1">
    <citation type="submission" date="2021-05" db="EMBL/GenBank/DDBJ databases">
        <title>Novel Bacillus species.</title>
        <authorList>
            <person name="Liu G."/>
        </authorList>
    </citation>
    <scope>NUCLEOTIDE SEQUENCE [LARGE SCALE GENOMIC DNA]</scope>
    <source>
        <strain evidence="13 14">FJAT-49705</strain>
    </source>
</reference>
<feature type="transmembrane region" description="Helical" evidence="11">
    <location>
        <begin position="20"/>
        <end position="40"/>
    </location>
</feature>
<dbReference type="InterPro" id="IPR051084">
    <property type="entry name" value="H+-coupled_symporters"/>
</dbReference>
<dbReference type="InterPro" id="IPR020846">
    <property type="entry name" value="MFS_dom"/>
</dbReference>
<keyword evidence="4" id="KW-1003">Cell membrane</keyword>
<accession>A0ABS5NYQ4</accession>
<proteinExistence type="inferred from homology"/>
<keyword evidence="8 11" id="KW-0472">Membrane</keyword>
<keyword evidence="7 11" id="KW-1133">Transmembrane helix</keyword>
<feature type="transmembrane region" description="Helical" evidence="11">
    <location>
        <begin position="60"/>
        <end position="79"/>
    </location>
</feature>
<keyword evidence="14" id="KW-1185">Reference proteome</keyword>
<keyword evidence="6" id="KW-0769">Symport</keyword>
<feature type="domain" description="Major facilitator superfamily (MFS) profile" evidence="12">
    <location>
        <begin position="19"/>
        <end position="429"/>
    </location>
</feature>
<feature type="transmembrane region" description="Helical" evidence="11">
    <location>
        <begin position="374"/>
        <end position="396"/>
    </location>
</feature>
<feature type="transmembrane region" description="Helical" evidence="11">
    <location>
        <begin position="336"/>
        <end position="353"/>
    </location>
</feature>
<dbReference type="PROSITE" id="PS00217">
    <property type="entry name" value="SUGAR_TRANSPORT_2"/>
    <property type="match status" value="1"/>
</dbReference>
<feature type="transmembrane region" description="Helical" evidence="11">
    <location>
        <begin position="161"/>
        <end position="182"/>
    </location>
</feature>
<gene>
    <name evidence="13" type="ORF">KHA94_22915</name>
</gene>
<comment type="caution">
    <text evidence="13">The sequence shown here is derived from an EMBL/GenBank/DDBJ whole genome shotgun (WGS) entry which is preliminary data.</text>
</comment>
<feature type="transmembrane region" description="Helical" evidence="11">
    <location>
        <begin position="91"/>
        <end position="110"/>
    </location>
</feature>
<keyword evidence="3" id="KW-0813">Transport</keyword>
<evidence type="ECO:0000313" key="13">
    <source>
        <dbReference type="EMBL" id="MBS4192969.1"/>
    </source>
</evidence>
<dbReference type="PROSITE" id="PS50850">
    <property type="entry name" value="MFS"/>
    <property type="match status" value="1"/>
</dbReference>
<dbReference type="Gene3D" id="1.20.1250.20">
    <property type="entry name" value="MFS general substrate transporter like domains"/>
    <property type="match status" value="2"/>
</dbReference>
<evidence type="ECO:0000313" key="14">
    <source>
        <dbReference type="Proteomes" id="UP000681027"/>
    </source>
</evidence>
<dbReference type="PANTHER" id="PTHR43528">
    <property type="entry name" value="ALPHA-KETOGLUTARATE PERMEASE"/>
    <property type="match status" value="1"/>
</dbReference>
<feature type="transmembrane region" description="Helical" evidence="11">
    <location>
        <begin position="194"/>
        <end position="211"/>
    </location>
</feature>
<dbReference type="RefSeq" id="WP_213104413.1">
    <property type="nucleotide sequence ID" value="NZ_JAGYPM010000007.1"/>
</dbReference>
<dbReference type="InterPro" id="IPR036259">
    <property type="entry name" value="MFS_trans_sf"/>
</dbReference>
<feature type="transmembrane region" description="Helical" evidence="11">
    <location>
        <begin position="274"/>
        <end position="300"/>
    </location>
</feature>
<evidence type="ECO:0000256" key="8">
    <source>
        <dbReference type="ARBA" id="ARBA00023136"/>
    </source>
</evidence>
<comment type="subcellular location">
    <subcellularLocation>
        <location evidence="1">Cell membrane</location>
        <topology evidence="1">Multi-pass membrane protein</topology>
    </subcellularLocation>
</comment>
<evidence type="ECO:0000259" key="12">
    <source>
        <dbReference type="PROSITE" id="PS50850"/>
    </source>
</evidence>
<evidence type="ECO:0000256" key="4">
    <source>
        <dbReference type="ARBA" id="ARBA00022475"/>
    </source>
</evidence>
<feature type="transmembrane region" description="Helical" evidence="11">
    <location>
        <begin position="312"/>
        <end position="330"/>
    </location>
</feature>
<evidence type="ECO:0000256" key="1">
    <source>
        <dbReference type="ARBA" id="ARBA00004651"/>
    </source>
</evidence>
<keyword evidence="5 11" id="KW-0812">Transmembrane</keyword>
<dbReference type="SUPFAM" id="SSF103473">
    <property type="entry name" value="MFS general substrate transporter"/>
    <property type="match status" value="1"/>
</dbReference>
<feature type="transmembrane region" description="Helical" evidence="11">
    <location>
        <begin position="116"/>
        <end position="140"/>
    </location>
</feature>
<sequence>MKFNKKKINVVNMKQTKKSVFATAVGNAMEWFDFGLYSYLAVIISQNFFSAVKNDEIKLVFTFATFAIAFLMRPLGGIIFGKIGDKLGRKIVLTTTIILMAISTLLIGLLPTYNQIGIWAPILLLIARIIQGFSTGGEYAGAMVYIAESSPDNKRNMLGSGLEIGTLTGYILASLLASILFITLSDQQMASWGWRIPFLLGLPLGLIGFYLRGSLDESPIFENELSDDEVQEEGFLTILRNHKRDVLVCFVAVAFFNITNYMLLSYMPSYLNQIIGLSSTIGTVLITIMMVIMVPLAFMFGKLSDKIGNKTVFLIGLGGLTLLSVLAFYLINLNTIIFISLGILILGVFLSTYEGTMPGSLPTMFYTDIRYRTLAVTFNVSVSLFGGTTPLFSTWLVHQTGNNLAPGFYLTIVSIIGFLVISFFFSNTSGKSLKGSYPTVASKSEYKEAVENPKDSLWWKTEQRKK</sequence>
<organism evidence="13 14">
    <name type="scientific">Cytobacillus citreus</name>
    <dbReference type="NCBI Taxonomy" id="2833586"/>
    <lineage>
        <taxon>Bacteria</taxon>
        <taxon>Bacillati</taxon>
        <taxon>Bacillota</taxon>
        <taxon>Bacilli</taxon>
        <taxon>Bacillales</taxon>
        <taxon>Bacillaceae</taxon>
        <taxon>Cytobacillus</taxon>
    </lineage>
</organism>
<protein>
    <recommendedName>
        <fullName evidence="10">Putative proline/betaine transporter</fullName>
    </recommendedName>
</protein>
<dbReference type="EMBL" id="JAGYPM010000007">
    <property type="protein sequence ID" value="MBS4192969.1"/>
    <property type="molecule type" value="Genomic_DNA"/>
</dbReference>
<evidence type="ECO:0000256" key="9">
    <source>
        <dbReference type="ARBA" id="ARBA00037295"/>
    </source>
</evidence>
<name>A0ABS5NYQ4_9BACI</name>
<feature type="transmembrane region" description="Helical" evidence="11">
    <location>
        <begin position="246"/>
        <end position="268"/>
    </location>
</feature>
<dbReference type="PANTHER" id="PTHR43528:SF1">
    <property type="entry name" value="ALPHA-KETOGLUTARATE PERMEASE"/>
    <property type="match status" value="1"/>
</dbReference>
<evidence type="ECO:0000256" key="5">
    <source>
        <dbReference type="ARBA" id="ARBA00022692"/>
    </source>
</evidence>
<evidence type="ECO:0000256" key="11">
    <source>
        <dbReference type="SAM" id="Phobius"/>
    </source>
</evidence>